<evidence type="ECO:0000313" key="4">
    <source>
        <dbReference type="Proteomes" id="UP001138672"/>
    </source>
</evidence>
<dbReference type="EMBL" id="JAGGJQ010000004">
    <property type="protein sequence ID" value="MBP1839944.1"/>
    <property type="molecule type" value="Genomic_DNA"/>
</dbReference>
<evidence type="ECO:0000313" key="3">
    <source>
        <dbReference type="EMBL" id="MDQ0335543.1"/>
    </source>
</evidence>
<evidence type="ECO:0000256" key="1">
    <source>
        <dbReference type="SAM" id="Phobius"/>
    </source>
</evidence>
<dbReference type="Proteomes" id="UP001231587">
    <property type="component" value="Unassembled WGS sequence"/>
</dbReference>
<keyword evidence="1" id="KW-1133">Transmembrane helix</keyword>
<reference evidence="2" key="1">
    <citation type="submission" date="2021-03" db="EMBL/GenBank/DDBJ databases">
        <title>Genomic Encyclopedia of Type Strains, Phase IV (KMG-IV): sequencing the most valuable type-strain genomes for metagenomic binning, comparative biology and taxonomic classification.</title>
        <authorList>
            <person name="Goeker M."/>
        </authorList>
    </citation>
    <scope>NUCLEOTIDE SEQUENCE</scope>
    <source>
        <strain evidence="2">DSM 15523</strain>
        <strain evidence="3 5">DSM 16476</strain>
    </source>
</reference>
<evidence type="ECO:0000313" key="5">
    <source>
        <dbReference type="Proteomes" id="UP001231587"/>
    </source>
</evidence>
<dbReference type="EMBL" id="JAUSUU010000005">
    <property type="protein sequence ID" value="MDQ0335543.1"/>
    <property type="molecule type" value="Genomic_DNA"/>
</dbReference>
<comment type="caution">
    <text evidence="2">The sequence shown here is derived from an EMBL/GenBank/DDBJ whole genome shotgun (WGS) entry which is preliminary data.</text>
</comment>
<sequence>MAENNTIKQTWKRSYTWVLIANAIYIILFYIIMKAF</sequence>
<gene>
    <name evidence="2" type="ORF">J2Z56_001868</name>
    <name evidence="3" type="ORF">J2Z57_001991</name>
</gene>
<protein>
    <submittedName>
        <fullName evidence="2">Uncharacterized protein</fullName>
    </submittedName>
</protein>
<evidence type="ECO:0000313" key="2">
    <source>
        <dbReference type="EMBL" id="MBP1839944.1"/>
    </source>
</evidence>
<feature type="transmembrane region" description="Helical" evidence="1">
    <location>
        <begin position="15"/>
        <end position="33"/>
    </location>
</feature>
<keyword evidence="1" id="KW-0812">Transmembrane</keyword>
<keyword evidence="5" id="KW-1185">Reference proteome</keyword>
<dbReference type="AlphaFoldDB" id="A0A9X1CCA2"/>
<organism evidence="2 4">
    <name type="scientific">Formosa algae</name>
    <dbReference type="NCBI Taxonomy" id="225843"/>
    <lineage>
        <taxon>Bacteria</taxon>
        <taxon>Pseudomonadati</taxon>
        <taxon>Bacteroidota</taxon>
        <taxon>Flavobacteriia</taxon>
        <taxon>Flavobacteriales</taxon>
        <taxon>Flavobacteriaceae</taxon>
        <taxon>Formosa</taxon>
    </lineage>
</organism>
<name>A0A9X1CCA2_9FLAO</name>
<proteinExistence type="predicted"/>
<dbReference type="Proteomes" id="UP001138672">
    <property type="component" value="Unassembled WGS sequence"/>
</dbReference>
<keyword evidence="1" id="KW-0472">Membrane</keyword>
<accession>A0A9X1CCA2</accession>